<keyword evidence="9" id="KW-1185">Reference proteome</keyword>
<dbReference type="Pfam" id="PF13378">
    <property type="entry name" value="MR_MLE_C"/>
    <property type="match status" value="1"/>
</dbReference>
<feature type="domain" description="Mandelate racemase/muconate lactonizing enzyme C-terminal" evidence="7">
    <location>
        <begin position="175"/>
        <end position="273"/>
    </location>
</feature>
<feature type="active site" description="Proton donor" evidence="4">
    <location>
        <position position="196"/>
    </location>
</feature>
<dbReference type="EMBL" id="JAMZMM010000005">
    <property type="protein sequence ID" value="MCP2727060.1"/>
    <property type="molecule type" value="Genomic_DNA"/>
</dbReference>
<dbReference type="InterPro" id="IPR010196">
    <property type="entry name" value="OSB_synthase_MenC1"/>
</dbReference>
<evidence type="ECO:0000313" key="9">
    <source>
        <dbReference type="Proteomes" id="UP001204953"/>
    </source>
</evidence>
<dbReference type="InterPro" id="IPR041338">
    <property type="entry name" value="OSBS_N"/>
</dbReference>
<evidence type="ECO:0000256" key="4">
    <source>
        <dbReference type="HAMAP-Rule" id="MF_00470"/>
    </source>
</evidence>
<dbReference type="PANTHER" id="PTHR48073:SF6">
    <property type="entry name" value="PROTEIN PHYLLO, CHLOROPLASTIC-LIKE"/>
    <property type="match status" value="1"/>
</dbReference>
<comment type="pathway">
    <text evidence="4">Quinol/quinone metabolism; 1,4-dihydroxy-2-naphthoate biosynthesis; 1,4-dihydroxy-2-naphthoate from chorismate: step 4/7.</text>
</comment>
<evidence type="ECO:0000259" key="7">
    <source>
        <dbReference type="SMART" id="SM00922"/>
    </source>
</evidence>
<dbReference type="GO" id="GO:0042372">
    <property type="term" value="P:phylloquinone biosynthetic process"/>
    <property type="evidence" value="ECO:0007669"/>
    <property type="project" value="UniProtKB-UniRule"/>
</dbReference>
<keyword evidence="2 4" id="KW-0460">Magnesium</keyword>
<dbReference type="GO" id="GO:0000287">
    <property type="term" value="F:magnesium ion binding"/>
    <property type="evidence" value="ECO:0007669"/>
    <property type="project" value="UniProtKB-UniRule"/>
</dbReference>
<comment type="catalytic activity">
    <reaction evidence="4">
        <text>(1R,6R)-6-hydroxy-2-succinyl-cyclohexa-2,4-diene-1-carboxylate = 2-succinylbenzoate + H2O</text>
        <dbReference type="Rhea" id="RHEA:10196"/>
        <dbReference type="ChEBI" id="CHEBI:15377"/>
        <dbReference type="ChEBI" id="CHEBI:18325"/>
        <dbReference type="ChEBI" id="CHEBI:58689"/>
        <dbReference type="EC" id="4.2.1.113"/>
    </reaction>
</comment>
<name>A0AAE3GM02_9CYAN</name>
<dbReference type="GO" id="GO:0043748">
    <property type="term" value="F:O-succinylbenzoate synthase activity"/>
    <property type="evidence" value="ECO:0007669"/>
    <property type="project" value="UniProtKB-EC"/>
</dbReference>
<accession>A0AAE3GM02</accession>
<comment type="caution">
    <text evidence="8">The sequence shown here is derived from an EMBL/GenBank/DDBJ whole genome shotgun (WGS) entry which is preliminary data.</text>
</comment>
<dbReference type="NCBIfam" id="TIGR01927">
    <property type="entry name" value="menC_gam_Gplu"/>
    <property type="match status" value="1"/>
</dbReference>
<comment type="similarity">
    <text evidence="4">Belongs to the mandelate racemase/muconate lactonizing enzyme family. MenC type 1 subfamily.</text>
</comment>
<dbReference type="RefSeq" id="WP_254009877.1">
    <property type="nucleotide sequence ID" value="NZ_JAMZMM010000005.1"/>
</dbReference>
<dbReference type="InterPro" id="IPR029065">
    <property type="entry name" value="Enolase_C-like"/>
</dbReference>
<dbReference type="AlphaFoldDB" id="A0AAE3GM02"/>
<dbReference type="CDD" id="cd03320">
    <property type="entry name" value="OSBS"/>
    <property type="match status" value="1"/>
</dbReference>
<dbReference type="InterPro" id="IPR013342">
    <property type="entry name" value="Mandelate_racemase_C"/>
</dbReference>
<organism evidence="8 9">
    <name type="scientific">Limnofasciculus baicalensis BBK-W-15</name>
    <dbReference type="NCBI Taxonomy" id="2699891"/>
    <lineage>
        <taxon>Bacteria</taxon>
        <taxon>Bacillati</taxon>
        <taxon>Cyanobacteriota</taxon>
        <taxon>Cyanophyceae</taxon>
        <taxon>Coleofasciculales</taxon>
        <taxon>Coleofasciculaceae</taxon>
        <taxon>Limnofasciculus</taxon>
        <taxon>Limnofasciculus baicalensis</taxon>
    </lineage>
</organism>
<feature type="binding site" evidence="4">
    <location>
        <position position="225"/>
    </location>
    <ligand>
        <name>Mg(2+)</name>
        <dbReference type="ChEBI" id="CHEBI:18420"/>
    </ligand>
</feature>
<feature type="compositionally biased region" description="Polar residues" evidence="6">
    <location>
        <begin position="153"/>
        <end position="164"/>
    </location>
</feature>
<gene>
    <name evidence="4" type="primary">menC</name>
    <name evidence="8" type="ORF">NJ959_01035</name>
</gene>
<comment type="pathway">
    <text evidence="4">Cofactor biosynthesis; phylloquinone biosynthesis.</text>
</comment>
<comment type="cofactor">
    <cofactor evidence="4">
        <name>a divalent metal cation</name>
        <dbReference type="ChEBI" id="CHEBI:60240"/>
    </cofactor>
</comment>
<feature type="region of interest" description="Disordered" evidence="6">
    <location>
        <begin position="112"/>
        <end position="164"/>
    </location>
</feature>
<dbReference type="Pfam" id="PF21508">
    <property type="entry name" value="MenC_N"/>
    <property type="match status" value="1"/>
</dbReference>
<dbReference type="SFLD" id="SFLDG00180">
    <property type="entry name" value="muconate_cycloisomerase"/>
    <property type="match status" value="1"/>
</dbReference>
<keyword evidence="1 4" id="KW-0479">Metal-binding</keyword>
<dbReference type="HAMAP" id="MF_00470">
    <property type="entry name" value="MenC_1"/>
    <property type="match status" value="1"/>
</dbReference>
<reference evidence="8" key="1">
    <citation type="submission" date="2022-06" db="EMBL/GenBank/DDBJ databases">
        <title>New cyanobacteria of genus Symplocastrum in benthos of Lake Baikal.</title>
        <authorList>
            <person name="Sorokovikova E."/>
            <person name="Tikhonova I."/>
            <person name="Krasnopeev A."/>
            <person name="Evseev P."/>
            <person name="Gladkikh A."/>
            <person name="Belykh O."/>
        </authorList>
    </citation>
    <scope>NUCLEOTIDE SEQUENCE</scope>
    <source>
        <strain evidence="8">BBK-W-15</strain>
    </source>
</reference>
<evidence type="ECO:0000256" key="6">
    <source>
        <dbReference type="SAM" id="MobiDB-lite"/>
    </source>
</evidence>
<evidence type="ECO:0000256" key="3">
    <source>
        <dbReference type="ARBA" id="ARBA00023239"/>
    </source>
</evidence>
<dbReference type="NCBIfam" id="NF002739">
    <property type="entry name" value="PRK02714.1"/>
    <property type="match status" value="1"/>
</dbReference>
<dbReference type="SUPFAM" id="SSF54826">
    <property type="entry name" value="Enolase N-terminal domain-like"/>
    <property type="match status" value="1"/>
</dbReference>
<comment type="function">
    <text evidence="4">Converts 2-succinyl-6-hydroxy-2,4-cyclohexadiene-1-carboxylate (SHCHC) to 2-succinylbenzoate (OSB).</text>
</comment>
<dbReference type="Gene3D" id="3.20.20.120">
    <property type="entry name" value="Enolase-like C-terminal domain"/>
    <property type="match status" value="1"/>
</dbReference>
<sequence>MTNNKQQTTSKFQFRPYQRRFRQPLKTSHGEWKVREGIIINLTDETGKVGLGEIAPIPWFGSETLVEALDFCQELPSEITATDIFSIPAKLPACQFGFESAWWGMENGASQEGKNSGDILAPPFHKGGWGGENSGDKQVSLPKQDAPVRSRESNSNPPLTSNQSPLTFSYLLPTGETALQSWQTAWDEGYSTFKWKIGVGSFEEEIKIFDQLIKMLPKSVKLRLDANGGLTWEEANSWLKICDRAGIVEFIEQPLPPEKFQSMLTMCTEYDTAIALDESVATIDRLEDCYQKGWRGIFVIKAAIAGSPKRLFQFCQEYNIDPVFSSVFETSIARQMALQLAGKLSHRAVGFGVNHWFVDDDGIDFR</sequence>
<dbReference type="InterPro" id="IPR036849">
    <property type="entry name" value="Enolase-like_C_sf"/>
</dbReference>
<feature type="active site" description="Proton acceptor" evidence="4">
    <location>
        <position position="301"/>
    </location>
</feature>
<keyword evidence="3 4" id="KW-0456">Lyase</keyword>
<dbReference type="GO" id="GO:0009234">
    <property type="term" value="P:menaquinone biosynthetic process"/>
    <property type="evidence" value="ECO:0007669"/>
    <property type="project" value="UniProtKB-UniRule"/>
</dbReference>
<dbReference type="InterPro" id="IPR029017">
    <property type="entry name" value="Enolase-like_N"/>
</dbReference>
<evidence type="ECO:0000256" key="2">
    <source>
        <dbReference type="ARBA" id="ARBA00022842"/>
    </source>
</evidence>
<dbReference type="EC" id="4.2.1.113" evidence="4 5"/>
<dbReference type="SFLD" id="SFLDF00009">
    <property type="entry name" value="o-succinylbenzoate_synthase"/>
    <property type="match status" value="1"/>
</dbReference>
<dbReference type="Proteomes" id="UP001204953">
    <property type="component" value="Unassembled WGS sequence"/>
</dbReference>
<protein>
    <recommendedName>
        <fullName evidence="4 5">o-succinylbenzoate synthase</fullName>
        <shortName evidence="4">OSB synthase</shortName>
        <shortName evidence="4">OSBS</shortName>
        <ecNumber evidence="4 5">4.2.1.113</ecNumber>
    </recommendedName>
    <alternativeName>
        <fullName evidence="4">4-(2'-carboxyphenyl)-4-oxybutyric acid synthase</fullName>
    </alternativeName>
    <alternativeName>
        <fullName evidence="4">o-succinylbenzoic acid synthase</fullName>
    </alternativeName>
</protein>
<evidence type="ECO:0000256" key="5">
    <source>
        <dbReference type="NCBIfam" id="TIGR01927"/>
    </source>
</evidence>
<evidence type="ECO:0000256" key="1">
    <source>
        <dbReference type="ARBA" id="ARBA00022723"/>
    </source>
</evidence>
<dbReference type="SUPFAM" id="SSF51604">
    <property type="entry name" value="Enolase C-terminal domain-like"/>
    <property type="match status" value="1"/>
</dbReference>
<feature type="binding site" evidence="4">
    <location>
        <position position="252"/>
    </location>
    <ligand>
        <name>Mg(2+)</name>
        <dbReference type="ChEBI" id="CHEBI:18420"/>
    </ligand>
</feature>
<dbReference type="SFLD" id="SFLDS00001">
    <property type="entry name" value="Enolase"/>
    <property type="match status" value="1"/>
</dbReference>
<evidence type="ECO:0000313" key="8">
    <source>
        <dbReference type="EMBL" id="MCP2727060.1"/>
    </source>
</evidence>
<dbReference type="SMART" id="SM00922">
    <property type="entry name" value="MR_MLE"/>
    <property type="match status" value="1"/>
</dbReference>
<proteinExistence type="inferred from homology"/>
<dbReference type="Gene3D" id="3.30.390.10">
    <property type="entry name" value="Enolase-like, N-terminal domain"/>
    <property type="match status" value="1"/>
</dbReference>
<feature type="binding site" evidence="4">
    <location>
        <position position="277"/>
    </location>
    <ligand>
        <name>Mg(2+)</name>
        <dbReference type="ChEBI" id="CHEBI:18420"/>
    </ligand>
</feature>
<dbReference type="PANTHER" id="PTHR48073">
    <property type="entry name" value="O-SUCCINYLBENZOATE SYNTHASE-RELATED"/>
    <property type="match status" value="1"/>
</dbReference>